<evidence type="ECO:0000313" key="3">
    <source>
        <dbReference type="Proteomes" id="UP000299102"/>
    </source>
</evidence>
<organism evidence="2 3">
    <name type="scientific">Eumeta variegata</name>
    <name type="common">Bagworm moth</name>
    <name type="synonym">Eumeta japonica</name>
    <dbReference type="NCBI Taxonomy" id="151549"/>
    <lineage>
        <taxon>Eukaryota</taxon>
        <taxon>Metazoa</taxon>
        <taxon>Ecdysozoa</taxon>
        <taxon>Arthropoda</taxon>
        <taxon>Hexapoda</taxon>
        <taxon>Insecta</taxon>
        <taxon>Pterygota</taxon>
        <taxon>Neoptera</taxon>
        <taxon>Endopterygota</taxon>
        <taxon>Lepidoptera</taxon>
        <taxon>Glossata</taxon>
        <taxon>Ditrysia</taxon>
        <taxon>Tineoidea</taxon>
        <taxon>Psychidae</taxon>
        <taxon>Oiketicinae</taxon>
        <taxon>Eumeta</taxon>
    </lineage>
</organism>
<gene>
    <name evidence="2" type="ORF">EVAR_18189_1</name>
</gene>
<evidence type="ECO:0000256" key="1">
    <source>
        <dbReference type="SAM" id="MobiDB-lite"/>
    </source>
</evidence>
<proteinExistence type="predicted"/>
<keyword evidence="3" id="KW-1185">Reference proteome</keyword>
<dbReference type="AlphaFoldDB" id="A0A4C1UVX8"/>
<name>A0A4C1UVX8_EUMVA</name>
<protein>
    <submittedName>
        <fullName evidence="2">Uncharacterized protein</fullName>
    </submittedName>
</protein>
<dbReference type="Proteomes" id="UP000299102">
    <property type="component" value="Unassembled WGS sequence"/>
</dbReference>
<evidence type="ECO:0000313" key="2">
    <source>
        <dbReference type="EMBL" id="GBP30390.1"/>
    </source>
</evidence>
<feature type="compositionally biased region" description="Low complexity" evidence="1">
    <location>
        <begin position="8"/>
        <end position="19"/>
    </location>
</feature>
<dbReference type="EMBL" id="BGZK01000232">
    <property type="protein sequence ID" value="GBP30390.1"/>
    <property type="molecule type" value="Genomic_DNA"/>
</dbReference>
<sequence>MRSQAHVPGAPASPRAPRALHGLRAPQSLKSQPRRRDVEFVIKINETFMGTSGVSITDIKPPVCLSIFRKSRGHAGGAWEGEGNYFSTSARRRPNIYIRTWGFQGEKRSLGVVPRPRRGVQVSDYEIILARD</sequence>
<feature type="region of interest" description="Disordered" evidence="1">
    <location>
        <begin position="1"/>
        <end position="34"/>
    </location>
</feature>
<comment type="caution">
    <text evidence="2">The sequence shown here is derived from an EMBL/GenBank/DDBJ whole genome shotgun (WGS) entry which is preliminary data.</text>
</comment>
<reference evidence="2 3" key="1">
    <citation type="journal article" date="2019" name="Commun. Biol.">
        <title>The bagworm genome reveals a unique fibroin gene that provides high tensile strength.</title>
        <authorList>
            <person name="Kono N."/>
            <person name="Nakamura H."/>
            <person name="Ohtoshi R."/>
            <person name="Tomita M."/>
            <person name="Numata K."/>
            <person name="Arakawa K."/>
        </authorList>
    </citation>
    <scope>NUCLEOTIDE SEQUENCE [LARGE SCALE GENOMIC DNA]</scope>
</reference>
<accession>A0A4C1UVX8</accession>